<proteinExistence type="predicted"/>
<dbReference type="EMBL" id="QKWP01000448">
    <property type="protein sequence ID" value="RIB19875.1"/>
    <property type="molecule type" value="Genomic_DNA"/>
</dbReference>
<comment type="caution">
    <text evidence="1">The sequence shown here is derived from an EMBL/GenBank/DDBJ whole genome shotgun (WGS) entry which is preliminary data.</text>
</comment>
<evidence type="ECO:0000313" key="1">
    <source>
        <dbReference type="EMBL" id="RIB19875.1"/>
    </source>
</evidence>
<sequence>MLFSLPNITFSNTNIELLNLMRMIYQFTAELGMFSRWSKYVRGDGVDEVVQYGFAQLDRIGGPTDLAIFEKDAITVRIAEPQSNSRQRTDLVALPPIEAPILEEMITETEVTHHNFNLLGQLDTTVVDVTWNEKKQPNSRQRIDLVALPPIEAPILEEMATGFYGYRPQ</sequence>
<accession>A0A397VBN3</accession>
<dbReference type="OrthoDB" id="2412099at2759"/>
<keyword evidence="2" id="KW-1185">Reference proteome</keyword>
<protein>
    <submittedName>
        <fullName evidence="1">Uncharacterized protein</fullName>
    </submittedName>
</protein>
<gene>
    <name evidence="1" type="ORF">C2G38_2244894</name>
</gene>
<dbReference type="Proteomes" id="UP000266673">
    <property type="component" value="Unassembled WGS sequence"/>
</dbReference>
<evidence type="ECO:0000313" key="2">
    <source>
        <dbReference type="Proteomes" id="UP000266673"/>
    </source>
</evidence>
<reference evidence="1 2" key="1">
    <citation type="submission" date="2018-06" db="EMBL/GenBank/DDBJ databases">
        <title>Comparative genomics reveals the genomic features of Rhizophagus irregularis, R. cerebriforme, R. diaphanum and Gigaspora rosea, and their symbiotic lifestyle signature.</title>
        <authorList>
            <person name="Morin E."/>
            <person name="San Clemente H."/>
            <person name="Chen E.C.H."/>
            <person name="De La Providencia I."/>
            <person name="Hainaut M."/>
            <person name="Kuo A."/>
            <person name="Kohler A."/>
            <person name="Murat C."/>
            <person name="Tang N."/>
            <person name="Roy S."/>
            <person name="Loubradou J."/>
            <person name="Henrissat B."/>
            <person name="Grigoriev I.V."/>
            <person name="Corradi N."/>
            <person name="Roux C."/>
            <person name="Martin F.M."/>
        </authorList>
    </citation>
    <scope>NUCLEOTIDE SEQUENCE [LARGE SCALE GENOMIC DNA]</scope>
    <source>
        <strain evidence="1 2">DAOM 194757</strain>
    </source>
</reference>
<organism evidence="1 2">
    <name type="scientific">Gigaspora rosea</name>
    <dbReference type="NCBI Taxonomy" id="44941"/>
    <lineage>
        <taxon>Eukaryota</taxon>
        <taxon>Fungi</taxon>
        <taxon>Fungi incertae sedis</taxon>
        <taxon>Mucoromycota</taxon>
        <taxon>Glomeromycotina</taxon>
        <taxon>Glomeromycetes</taxon>
        <taxon>Diversisporales</taxon>
        <taxon>Gigasporaceae</taxon>
        <taxon>Gigaspora</taxon>
    </lineage>
</organism>
<dbReference type="AlphaFoldDB" id="A0A397VBN3"/>
<name>A0A397VBN3_9GLOM</name>